<dbReference type="PANTHER" id="PTHR39664">
    <property type="match status" value="1"/>
</dbReference>
<sequence>MIGLDTNVLLRYIVRDDAAQAKAASRFIEGRCSKDQPGHVSHVVLAELAWVLGRGYGYDKAEVVKVLAAIMSSAELKVQESALAWAALRAFQSGQADFADYLIGAVNEVCGCSATFTFDKRAAKSGWHSLVG</sequence>
<dbReference type="EMBL" id="AP021857">
    <property type="protein sequence ID" value="BBO21074.1"/>
    <property type="molecule type" value="Genomic_DNA"/>
</dbReference>
<proteinExistence type="predicted"/>
<accession>A0A809SAR2</accession>
<evidence type="ECO:0000313" key="2">
    <source>
        <dbReference type="EMBL" id="BBO21074.1"/>
    </source>
</evidence>
<reference evidence="2" key="1">
    <citation type="journal article" name="DNA Res.">
        <title>The physiological potential of anammox bacteria as revealed by their core genome structure.</title>
        <authorList>
            <person name="Okubo T."/>
            <person name="Toyoda A."/>
            <person name="Fukuhara K."/>
            <person name="Uchiyama I."/>
            <person name="Harigaya Y."/>
            <person name="Kuroiwa M."/>
            <person name="Suzuki T."/>
            <person name="Murakami Y."/>
            <person name="Suwa Y."/>
            <person name="Takami H."/>
        </authorList>
    </citation>
    <scope>NUCLEOTIDE SEQUENCE</scope>
    <source>
        <strain evidence="2">317325-3</strain>
    </source>
</reference>
<dbReference type="AlphaFoldDB" id="A0A809SAR2"/>
<gene>
    <name evidence="2" type="ORF">DSYM_17730</name>
</gene>
<organism evidence="2 3">
    <name type="scientific">Candidatus Desulfobacillus denitrificans</name>
    <dbReference type="NCBI Taxonomy" id="2608985"/>
    <lineage>
        <taxon>Bacteria</taxon>
        <taxon>Pseudomonadati</taxon>
        <taxon>Pseudomonadota</taxon>
        <taxon>Betaproteobacteria</taxon>
        <taxon>Candidatus Desulfobacillus</taxon>
    </lineage>
</organism>
<dbReference type="Gene3D" id="3.40.50.1010">
    <property type="entry name" value="5'-nuclease"/>
    <property type="match status" value="1"/>
</dbReference>
<dbReference type="CDD" id="cd18683">
    <property type="entry name" value="PIN_VapC-like"/>
    <property type="match status" value="1"/>
</dbReference>
<evidence type="ECO:0000313" key="3">
    <source>
        <dbReference type="Proteomes" id="UP000662914"/>
    </source>
</evidence>
<feature type="domain" description="PIN" evidence="1">
    <location>
        <begin position="4"/>
        <end position="124"/>
    </location>
</feature>
<dbReference type="Pfam" id="PF01850">
    <property type="entry name" value="PIN"/>
    <property type="match status" value="1"/>
</dbReference>
<dbReference type="InterPro" id="IPR002716">
    <property type="entry name" value="PIN_dom"/>
</dbReference>
<dbReference type="KEGG" id="ddz:DSYM_17730"/>
<dbReference type="InterPro" id="IPR029060">
    <property type="entry name" value="PIN-like_dom_sf"/>
</dbReference>
<dbReference type="PANTHER" id="PTHR39664:SF2">
    <property type="entry name" value="NUCLEIC ACID-BINDING PROTEIN, CONTAINING PIN DOMAIN-RELATED"/>
    <property type="match status" value="1"/>
</dbReference>
<dbReference type="Proteomes" id="UP000662914">
    <property type="component" value="Chromosome"/>
</dbReference>
<evidence type="ECO:0000259" key="1">
    <source>
        <dbReference type="Pfam" id="PF01850"/>
    </source>
</evidence>
<protein>
    <recommendedName>
        <fullName evidence="1">PIN domain-containing protein</fullName>
    </recommendedName>
</protein>
<name>A0A809SAR2_9PROT</name>
<dbReference type="SUPFAM" id="SSF88723">
    <property type="entry name" value="PIN domain-like"/>
    <property type="match status" value="1"/>
</dbReference>